<dbReference type="InterPro" id="IPR036388">
    <property type="entry name" value="WH-like_DNA-bd_sf"/>
</dbReference>
<sequence>MTHSITSVSYAKMPHRVHIARELAEFFKLVAHPDRIRLIEELRTGECDVNTLAERLNLPPARLSQHLSLLRTARMVEERRCGRQHLYSLSQPQIAGWITDGLAFVEARAPAALAGELREVRELWS</sequence>
<dbReference type="InterPro" id="IPR051011">
    <property type="entry name" value="Metal_resp_trans_reg"/>
</dbReference>
<evidence type="ECO:0000256" key="2">
    <source>
        <dbReference type="ARBA" id="ARBA00023125"/>
    </source>
</evidence>
<dbReference type="SUPFAM" id="SSF46785">
    <property type="entry name" value="Winged helix' DNA-binding domain"/>
    <property type="match status" value="1"/>
</dbReference>
<evidence type="ECO:0000313" key="6">
    <source>
        <dbReference type="Proteomes" id="UP000614261"/>
    </source>
</evidence>
<evidence type="ECO:0000256" key="3">
    <source>
        <dbReference type="ARBA" id="ARBA00023163"/>
    </source>
</evidence>
<evidence type="ECO:0000259" key="4">
    <source>
        <dbReference type="PROSITE" id="PS50987"/>
    </source>
</evidence>
<accession>A0ABQ1J419</accession>
<dbReference type="PROSITE" id="PS50987">
    <property type="entry name" value="HTH_ARSR_2"/>
    <property type="match status" value="1"/>
</dbReference>
<dbReference type="RefSeq" id="WP_229736835.1">
    <property type="nucleotide sequence ID" value="NZ_BMGD01000002.1"/>
</dbReference>
<dbReference type="NCBIfam" id="NF033788">
    <property type="entry name" value="HTH_metalloreg"/>
    <property type="match status" value="1"/>
</dbReference>
<name>A0ABQ1J419_9SPHN</name>
<evidence type="ECO:0000256" key="1">
    <source>
        <dbReference type="ARBA" id="ARBA00023015"/>
    </source>
</evidence>
<keyword evidence="1" id="KW-0805">Transcription regulation</keyword>
<keyword evidence="2" id="KW-0238">DNA-binding</keyword>
<dbReference type="EMBL" id="BMGD01000002">
    <property type="protein sequence ID" value="GGB58238.1"/>
    <property type="molecule type" value="Genomic_DNA"/>
</dbReference>
<gene>
    <name evidence="5" type="ORF">GCM10010833_11290</name>
</gene>
<proteinExistence type="predicted"/>
<dbReference type="Proteomes" id="UP000614261">
    <property type="component" value="Unassembled WGS sequence"/>
</dbReference>
<dbReference type="PRINTS" id="PR00778">
    <property type="entry name" value="HTHARSR"/>
</dbReference>
<dbReference type="SMART" id="SM00418">
    <property type="entry name" value="HTH_ARSR"/>
    <property type="match status" value="1"/>
</dbReference>
<dbReference type="Pfam" id="PF01022">
    <property type="entry name" value="HTH_5"/>
    <property type="match status" value="1"/>
</dbReference>
<dbReference type="PANTHER" id="PTHR43132">
    <property type="entry name" value="ARSENICAL RESISTANCE OPERON REPRESSOR ARSR-RELATED"/>
    <property type="match status" value="1"/>
</dbReference>
<evidence type="ECO:0000313" key="5">
    <source>
        <dbReference type="EMBL" id="GGB58238.1"/>
    </source>
</evidence>
<reference evidence="6" key="1">
    <citation type="journal article" date="2019" name="Int. J. Syst. Evol. Microbiol.">
        <title>The Global Catalogue of Microorganisms (GCM) 10K type strain sequencing project: providing services to taxonomists for standard genome sequencing and annotation.</title>
        <authorList>
            <consortium name="The Broad Institute Genomics Platform"/>
            <consortium name="The Broad Institute Genome Sequencing Center for Infectious Disease"/>
            <person name="Wu L."/>
            <person name="Ma J."/>
        </authorList>
    </citation>
    <scope>NUCLEOTIDE SEQUENCE [LARGE SCALE GENOMIC DNA]</scope>
    <source>
        <strain evidence="6">CGMCC 1.12851</strain>
    </source>
</reference>
<dbReference type="InterPro" id="IPR036390">
    <property type="entry name" value="WH_DNA-bd_sf"/>
</dbReference>
<dbReference type="PANTHER" id="PTHR43132:SF2">
    <property type="entry name" value="ARSENICAL RESISTANCE OPERON REPRESSOR ARSR-RELATED"/>
    <property type="match status" value="1"/>
</dbReference>
<keyword evidence="3" id="KW-0804">Transcription</keyword>
<feature type="domain" description="HTH arsR-type" evidence="4">
    <location>
        <begin position="15"/>
        <end position="109"/>
    </location>
</feature>
<protein>
    <recommendedName>
        <fullName evidence="4">HTH arsR-type domain-containing protein</fullName>
    </recommendedName>
</protein>
<organism evidence="5 6">
    <name type="scientific">Blastomonas aquatica</name>
    <dbReference type="NCBI Taxonomy" id="1510276"/>
    <lineage>
        <taxon>Bacteria</taxon>
        <taxon>Pseudomonadati</taxon>
        <taxon>Pseudomonadota</taxon>
        <taxon>Alphaproteobacteria</taxon>
        <taxon>Sphingomonadales</taxon>
        <taxon>Sphingomonadaceae</taxon>
        <taxon>Blastomonas</taxon>
    </lineage>
</organism>
<dbReference type="Gene3D" id="1.10.10.10">
    <property type="entry name" value="Winged helix-like DNA-binding domain superfamily/Winged helix DNA-binding domain"/>
    <property type="match status" value="1"/>
</dbReference>
<keyword evidence="6" id="KW-1185">Reference proteome</keyword>
<comment type="caution">
    <text evidence="5">The sequence shown here is derived from an EMBL/GenBank/DDBJ whole genome shotgun (WGS) entry which is preliminary data.</text>
</comment>
<dbReference type="InterPro" id="IPR001845">
    <property type="entry name" value="HTH_ArsR_DNA-bd_dom"/>
</dbReference>
<dbReference type="InterPro" id="IPR011991">
    <property type="entry name" value="ArsR-like_HTH"/>
</dbReference>
<dbReference type="CDD" id="cd00090">
    <property type="entry name" value="HTH_ARSR"/>
    <property type="match status" value="1"/>
</dbReference>